<dbReference type="InParanoid" id="A0A136JCL9"/>
<proteinExistence type="predicted"/>
<dbReference type="PANTHER" id="PTHR37540:SF5">
    <property type="entry name" value="TRANSCRIPTION FACTOR DOMAIN-CONTAINING PROTEIN"/>
    <property type="match status" value="1"/>
</dbReference>
<feature type="compositionally biased region" description="Polar residues" evidence="1">
    <location>
        <begin position="19"/>
        <end position="28"/>
    </location>
</feature>
<dbReference type="AlphaFoldDB" id="A0A136JCL9"/>
<evidence type="ECO:0000313" key="2">
    <source>
        <dbReference type="EMBL" id="KXJ94857.1"/>
    </source>
</evidence>
<evidence type="ECO:0000313" key="3">
    <source>
        <dbReference type="Proteomes" id="UP000070501"/>
    </source>
</evidence>
<organism evidence="2 3">
    <name type="scientific">Microdochium bolleyi</name>
    <dbReference type="NCBI Taxonomy" id="196109"/>
    <lineage>
        <taxon>Eukaryota</taxon>
        <taxon>Fungi</taxon>
        <taxon>Dikarya</taxon>
        <taxon>Ascomycota</taxon>
        <taxon>Pezizomycotina</taxon>
        <taxon>Sordariomycetes</taxon>
        <taxon>Xylariomycetidae</taxon>
        <taxon>Xylariales</taxon>
        <taxon>Microdochiaceae</taxon>
        <taxon>Microdochium</taxon>
    </lineage>
</organism>
<dbReference type="OrthoDB" id="5386330at2759"/>
<accession>A0A136JCL9</accession>
<dbReference type="STRING" id="196109.A0A136JCL9"/>
<protein>
    <submittedName>
        <fullName evidence="2">Uncharacterized protein</fullName>
    </submittedName>
</protein>
<reference evidence="3" key="1">
    <citation type="submission" date="2016-02" db="EMBL/GenBank/DDBJ databases">
        <title>Draft genome sequence of Microdochium bolleyi, a fungal endophyte of beachgrass.</title>
        <authorList>
            <consortium name="DOE Joint Genome Institute"/>
            <person name="David A.S."/>
            <person name="May G."/>
            <person name="Haridas S."/>
            <person name="Lim J."/>
            <person name="Wang M."/>
            <person name="Labutti K."/>
            <person name="Lipzen A."/>
            <person name="Barry K."/>
            <person name="Grigoriev I.V."/>
        </authorList>
    </citation>
    <scope>NUCLEOTIDE SEQUENCE [LARGE SCALE GENOMIC DNA]</scope>
    <source>
        <strain evidence="3">J235TASD1</strain>
    </source>
</reference>
<feature type="region of interest" description="Disordered" evidence="1">
    <location>
        <begin position="1"/>
        <end position="131"/>
    </location>
</feature>
<sequence length="638" mass="70701">MAPDGSNPGSAGGGAFVFVNTTGDSSTAGHKASRSARAFVMRNARAARPWTTRSKASQAQDAAHSGDQHDGDEHGAGERKLSDAGSEVSSDQKTPAARKPRKGSTTDKPQTRKRRPQQYSPKNRKPSTSRICPRCQHELETAESPDAEPQCATCSASLAVVTSQTVLSGKIDPFNMTSVKMDGPTSYLLEFFMKAVSPQIVPMAGSAISHSATIHAHWVVPSLQQSAFMHAMLSLIALQLSILQPKRTQLRSLVQHHKMHAIKKVQEGLADPVKAVSDENIAAVFNLMCIEENLFLPEVPQTEELHADQRQRIAHMNGLKEMIRLRGGVHGLASSKMLQHLIVRHTVPQVGICWHKSFLLPRGLVGQMYKGYPASSPSYKKPAPMTRLFSELGFDEDLVHLVKIMECLEHDRKAWTKAPDEHEWDALDVQTIYSMMISHFIRWYIESEEENKLRPAQGLVSLCFIQSIAFLGGGKAPMASGPVTVLSRMKRMFDAEDDPLQGLHSTGVDLWIGILAVLSSDGHPIYEDQFWRIYLEAVRNQGDRTMDSFEDVKDAMHICMWNTMMDLPARIVWDETPPHWKREGASPDSHNLADPTNQRIRLPRSLRLGVLLSASNPYMNGHPAAHVNVEGTESAYNL</sequence>
<feature type="compositionally biased region" description="Basic and acidic residues" evidence="1">
    <location>
        <begin position="64"/>
        <end position="82"/>
    </location>
</feature>
<feature type="compositionally biased region" description="Basic residues" evidence="1">
    <location>
        <begin position="111"/>
        <end position="127"/>
    </location>
</feature>
<dbReference type="PANTHER" id="PTHR37540">
    <property type="entry name" value="TRANSCRIPTION FACTOR (ACR-2), PUTATIVE-RELATED-RELATED"/>
    <property type="match status" value="1"/>
</dbReference>
<name>A0A136JCL9_9PEZI</name>
<evidence type="ECO:0000256" key="1">
    <source>
        <dbReference type="SAM" id="MobiDB-lite"/>
    </source>
</evidence>
<gene>
    <name evidence="2" type="ORF">Micbo1qcDRAFT_160160</name>
</gene>
<dbReference type="EMBL" id="KQ964247">
    <property type="protein sequence ID" value="KXJ94857.1"/>
    <property type="molecule type" value="Genomic_DNA"/>
</dbReference>
<keyword evidence="3" id="KW-1185">Reference proteome</keyword>
<dbReference type="Proteomes" id="UP000070501">
    <property type="component" value="Unassembled WGS sequence"/>
</dbReference>
<feature type="compositionally biased region" description="Polar residues" evidence="1">
    <location>
        <begin position="51"/>
        <end position="60"/>
    </location>
</feature>